<protein>
    <submittedName>
        <fullName evidence="1">Uncharacterized protein</fullName>
    </submittedName>
</protein>
<dbReference type="Proteomes" id="UP000325030">
    <property type="component" value="Chromosome"/>
</dbReference>
<name>A0A510E440_9CREN</name>
<organism evidence="1 2">
    <name type="scientific">Sulfuracidifex tepidarius</name>
    <dbReference type="NCBI Taxonomy" id="1294262"/>
    <lineage>
        <taxon>Archaea</taxon>
        <taxon>Thermoproteota</taxon>
        <taxon>Thermoprotei</taxon>
        <taxon>Sulfolobales</taxon>
        <taxon>Sulfolobaceae</taxon>
        <taxon>Sulfuracidifex</taxon>
    </lineage>
</organism>
<evidence type="ECO:0000313" key="2">
    <source>
        <dbReference type="Proteomes" id="UP000325030"/>
    </source>
</evidence>
<dbReference type="EMBL" id="AP018930">
    <property type="protein sequence ID" value="BBG27283.1"/>
    <property type="molecule type" value="Genomic_DNA"/>
</dbReference>
<dbReference type="AlphaFoldDB" id="A0A510E440"/>
<sequence length="30" mass="3517">MSEETAIQDQGMKKEKKVRQTNLDEFLGMM</sequence>
<reference evidence="2" key="1">
    <citation type="submission" date="2018-09" db="EMBL/GenBank/DDBJ databases">
        <title>Complete Genome Sequencing of Sulfolobus sp. JCM 16834.</title>
        <authorList>
            <person name="Kato S."/>
            <person name="Itoh T."/>
            <person name="Ohkuma M."/>
        </authorList>
    </citation>
    <scope>NUCLEOTIDE SEQUENCE [LARGE SCALE GENOMIC DNA]</scope>
    <source>
        <strain evidence="2">IC-007</strain>
    </source>
</reference>
<evidence type="ECO:0000313" key="1">
    <source>
        <dbReference type="EMBL" id="BBG27283.1"/>
    </source>
</evidence>
<proteinExistence type="predicted"/>
<gene>
    <name evidence="1" type="ORF">IC007_1828</name>
</gene>
<accession>A0A510E440</accession>